<dbReference type="AlphaFoldDB" id="A0A7S7RPF8"/>
<dbReference type="KEGG" id="smas:HUE87_10595"/>
<protein>
    <submittedName>
        <fullName evidence="2">Type II toxin-antitoxin system RelE/ParE family toxin</fullName>
    </submittedName>
</protein>
<reference evidence="2 3" key="1">
    <citation type="submission" date="2020-05" db="EMBL/GenBank/DDBJ databases">
        <title>Sulfurimonas marisnigri, sp. nov., and Sulfurimonas baltica, sp. nov., manganese oxide reducing chemolithoautotrophs of the class Epsilonproteobacteria isolated from the pelagic redoxclines of the Black and Baltic Seas and emended description of the genus Sulfurimonas.</title>
        <authorList>
            <person name="Henkel J.V."/>
            <person name="Laudan C."/>
            <person name="Werner J."/>
            <person name="Neu T."/>
            <person name="Plewe S."/>
            <person name="Sproer C."/>
            <person name="Bunk B."/>
            <person name="Schulz-Vogt H.N."/>
        </authorList>
    </citation>
    <scope>NUCLEOTIDE SEQUENCE [LARGE SCALE GENOMIC DNA]</scope>
    <source>
        <strain evidence="2 3">SoZ1</strain>
    </source>
</reference>
<gene>
    <name evidence="2" type="ORF">HUE87_10595</name>
</gene>
<keyword evidence="3" id="KW-1185">Reference proteome</keyword>
<evidence type="ECO:0000256" key="1">
    <source>
        <dbReference type="ARBA" id="ARBA00022649"/>
    </source>
</evidence>
<proteinExistence type="predicted"/>
<dbReference type="Gene3D" id="3.30.2310.20">
    <property type="entry name" value="RelE-like"/>
    <property type="match status" value="1"/>
</dbReference>
<sequence>MSFISKDSKNRALNFKSQLDNKINNLVGFPYKFKQSENHSDVNVRDMTFKGYTVTYLVENENDRISILDIYKWIDK</sequence>
<dbReference type="Pfam" id="PF05016">
    <property type="entry name" value="ParE_toxin"/>
    <property type="match status" value="1"/>
</dbReference>
<name>A0A7S7RPF8_9BACT</name>
<keyword evidence="1" id="KW-1277">Toxin-antitoxin system</keyword>
<dbReference type="InterPro" id="IPR035093">
    <property type="entry name" value="RelE/ParE_toxin_dom_sf"/>
</dbReference>
<organism evidence="2 3">
    <name type="scientific">Candidatus Sulfurimonas marisnigri</name>
    <dbReference type="NCBI Taxonomy" id="2740405"/>
    <lineage>
        <taxon>Bacteria</taxon>
        <taxon>Pseudomonadati</taxon>
        <taxon>Campylobacterota</taxon>
        <taxon>Epsilonproteobacteria</taxon>
        <taxon>Campylobacterales</taxon>
        <taxon>Sulfurimonadaceae</taxon>
        <taxon>Sulfurimonas</taxon>
    </lineage>
</organism>
<dbReference type="Proteomes" id="UP000593836">
    <property type="component" value="Chromosome"/>
</dbReference>
<dbReference type="InterPro" id="IPR007712">
    <property type="entry name" value="RelE/ParE_toxin"/>
</dbReference>
<evidence type="ECO:0000313" key="2">
    <source>
        <dbReference type="EMBL" id="QOY54312.1"/>
    </source>
</evidence>
<evidence type="ECO:0000313" key="3">
    <source>
        <dbReference type="Proteomes" id="UP000593836"/>
    </source>
</evidence>
<accession>A0A7S7RPF8</accession>
<dbReference type="EMBL" id="CP054493">
    <property type="protein sequence ID" value="QOY54312.1"/>
    <property type="molecule type" value="Genomic_DNA"/>
</dbReference>